<dbReference type="InterPro" id="IPR036412">
    <property type="entry name" value="HAD-like_sf"/>
</dbReference>
<dbReference type="InterPro" id="IPR023214">
    <property type="entry name" value="HAD_sf"/>
</dbReference>
<protein>
    <submittedName>
        <fullName evidence="1">DUMP phosphatase</fullName>
    </submittedName>
</protein>
<organism evidence="1 2">
    <name type="scientific">Pseudoalteromonas phenolica</name>
    <dbReference type="NCBI Taxonomy" id="161398"/>
    <lineage>
        <taxon>Bacteria</taxon>
        <taxon>Pseudomonadati</taxon>
        <taxon>Pseudomonadota</taxon>
        <taxon>Gammaproteobacteria</taxon>
        <taxon>Alteromonadales</taxon>
        <taxon>Pseudoalteromonadaceae</taxon>
        <taxon>Pseudoalteromonas</taxon>
    </lineage>
</organism>
<evidence type="ECO:0000313" key="2">
    <source>
        <dbReference type="Proteomes" id="UP000061457"/>
    </source>
</evidence>
<dbReference type="AlphaFoldDB" id="A0A0S2JY57"/>
<evidence type="ECO:0000313" key="1">
    <source>
        <dbReference type="EMBL" id="ALO40913.1"/>
    </source>
</evidence>
<dbReference type="NCBIfam" id="NF006976">
    <property type="entry name" value="PRK09449.1"/>
    <property type="match status" value="1"/>
</dbReference>
<dbReference type="EMBL" id="CP013187">
    <property type="protein sequence ID" value="ALO40913.1"/>
    <property type="molecule type" value="Genomic_DNA"/>
</dbReference>
<dbReference type="InterPro" id="IPR006439">
    <property type="entry name" value="HAD-SF_hydro_IA"/>
</dbReference>
<accession>A0A0S2JY57</accession>
<name>A0A0S2JY57_9GAMM</name>
<keyword evidence="2" id="KW-1185">Reference proteome</keyword>
<gene>
    <name evidence="1" type="ORF">PP2015_387</name>
</gene>
<dbReference type="STRING" id="161398.PP2015_387"/>
<dbReference type="SUPFAM" id="SSF56784">
    <property type="entry name" value="HAD-like"/>
    <property type="match status" value="1"/>
</dbReference>
<dbReference type="PANTHER" id="PTHR47478">
    <property type="match status" value="1"/>
</dbReference>
<dbReference type="InterPro" id="IPR052550">
    <property type="entry name" value="Pyrimidine_5'-ntase_YjjG"/>
</dbReference>
<dbReference type="OrthoDB" id="9769023at2"/>
<proteinExistence type="predicted"/>
<dbReference type="Gene3D" id="1.10.150.240">
    <property type="entry name" value="Putative phosphatase, domain 2"/>
    <property type="match status" value="1"/>
</dbReference>
<dbReference type="NCBIfam" id="TIGR02254">
    <property type="entry name" value="YjjG_YfnB"/>
    <property type="match status" value="1"/>
</dbReference>
<dbReference type="KEGG" id="pphe:PP2015_387"/>
<dbReference type="SFLD" id="SFLDS00003">
    <property type="entry name" value="Haloacid_Dehalogenase"/>
    <property type="match status" value="1"/>
</dbReference>
<dbReference type="PATRIC" id="fig|161398.10.peg.397"/>
<dbReference type="SFLD" id="SFLDG01135">
    <property type="entry name" value="C1.5.6:_HAD__Beta-PGM__Phospha"/>
    <property type="match status" value="1"/>
</dbReference>
<dbReference type="NCBIfam" id="TIGR01549">
    <property type="entry name" value="HAD-SF-IA-v1"/>
    <property type="match status" value="1"/>
</dbReference>
<dbReference type="Proteomes" id="UP000061457">
    <property type="component" value="Chromosome I"/>
</dbReference>
<dbReference type="GO" id="GO:0008253">
    <property type="term" value="F:5'-nucleotidase activity"/>
    <property type="evidence" value="ECO:0007669"/>
    <property type="project" value="InterPro"/>
</dbReference>
<dbReference type="RefSeq" id="WP_058028684.1">
    <property type="nucleotide sequence ID" value="NZ_CP013187.1"/>
</dbReference>
<dbReference type="InterPro" id="IPR023198">
    <property type="entry name" value="PGP-like_dom2"/>
</dbReference>
<dbReference type="Pfam" id="PF00702">
    <property type="entry name" value="Hydrolase"/>
    <property type="match status" value="1"/>
</dbReference>
<dbReference type="PANTHER" id="PTHR47478:SF1">
    <property type="entry name" value="PYRIMIDINE 5'-NUCLEOTIDASE YJJG"/>
    <property type="match status" value="1"/>
</dbReference>
<dbReference type="PRINTS" id="PR00413">
    <property type="entry name" value="HADHALOGNASE"/>
</dbReference>
<dbReference type="InterPro" id="IPR011951">
    <property type="entry name" value="HAD-SF_hydro_IA_YjjG/PynA"/>
</dbReference>
<reference evidence="1 2" key="1">
    <citation type="submission" date="2015-11" db="EMBL/GenBank/DDBJ databases">
        <authorList>
            <person name="Zhang Y."/>
            <person name="Guo Z."/>
        </authorList>
    </citation>
    <scope>NUCLEOTIDE SEQUENCE [LARGE SCALE GENOMIC DNA]</scope>
    <source>
        <strain evidence="1 2">KCTC 12086</strain>
    </source>
</reference>
<sequence>MQYTHILFDADETLFSFNAYLGLKTMLLNYGVEFSEKDYQSYKDDNAALWVQYQNGEINAETLQVSRFTKLAAELNVNPKELNDAFLDAMAEICQPLLGAKALLESLHGKVKLGIITNGFTKLQQKRLAHTGFADYFEALIISEQIGKAKPAPEPFAAALAKLGNPDKSKVLMVGDTLESDVLGANRFGIDSCWLQHAGVEGKEGIKPTYTVSSLYELAELLADKIVA</sequence>
<dbReference type="Gene3D" id="3.40.50.1000">
    <property type="entry name" value="HAD superfamily/HAD-like"/>
    <property type="match status" value="1"/>
</dbReference>
<dbReference type="SFLD" id="SFLDG01129">
    <property type="entry name" value="C1.5:_HAD__Beta-PGM__Phosphata"/>
    <property type="match status" value="1"/>
</dbReference>